<protein>
    <submittedName>
        <fullName evidence="1">Uncharacterized protein</fullName>
    </submittedName>
</protein>
<accession>A0AAV1Z2X1</accession>
<evidence type="ECO:0000313" key="2">
    <source>
        <dbReference type="Proteomes" id="UP001497382"/>
    </source>
</evidence>
<reference evidence="1 2" key="1">
    <citation type="submission" date="2024-04" db="EMBL/GenBank/DDBJ databases">
        <authorList>
            <person name="Rising A."/>
            <person name="Reimegard J."/>
            <person name="Sonavane S."/>
            <person name="Akerstrom W."/>
            <person name="Nylinder S."/>
            <person name="Hedman E."/>
            <person name="Kallberg Y."/>
        </authorList>
    </citation>
    <scope>NUCLEOTIDE SEQUENCE [LARGE SCALE GENOMIC DNA]</scope>
</reference>
<comment type="caution">
    <text evidence="1">The sequence shown here is derived from an EMBL/GenBank/DDBJ whole genome shotgun (WGS) entry which is preliminary data.</text>
</comment>
<dbReference type="EMBL" id="CAXIEN010000014">
    <property type="protein sequence ID" value="CAL1264699.1"/>
    <property type="molecule type" value="Genomic_DNA"/>
</dbReference>
<dbReference type="AlphaFoldDB" id="A0AAV1Z2X1"/>
<proteinExistence type="predicted"/>
<feature type="non-terminal residue" evidence="1">
    <location>
        <position position="141"/>
    </location>
</feature>
<organism evidence="1 2">
    <name type="scientific">Larinioides sclopetarius</name>
    <dbReference type="NCBI Taxonomy" id="280406"/>
    <lineage>
        <taxon>Eukaryota</taxon>
        <taxon>Metazoa</taxon>
        <taxon>Ecdysozoa</taxon>
        <taxon>Arthropoda</taxon>
        <taxon>Chelicerata</taxon>
        <taxon>Arachnida</taxon>
        <taxon>Araneae</taxon>
        <taxon>Araneomorphae</taxon>
        <taxon>Entelegynae</taxon>
        <taxon>Araneoidea</taxon>
        <taxon>Araneidae</taxon>
        <taxon>Larinioides</taxon>
    </lineage>
</organism>
<keyword evidence="2" id="KW-1185">Reference proteome</keyword>
<sequence>MLKDHGKLFDKVLSTTASDGKPILDNEEKKVALPVYKKACEKVGEIEDEDFDEDKAERLDKKIEATLIKFEVVLKVLQEAPEKKENFVNNYDESSRLGKFIVTNLRKVAEDLNADKLERDKIRCIANGVAAVGGAAAALAC</sequence>
<dbReference type="Proteomes" id="UP001497382">
    <property type="component" value="Unassembled WGS sequence"/>
</dbReference>
<evidence type="ECO:0000313" key="1">
    <source>
        <dbReference type="EMBL" id="CAL1264699.1"/>
    </source>
</evidence>
<gene>
    <name evidence="1" type="ORF">LARSCL_LOCUS2114</name>
</gene>
<name>A0AAV1Z2X1_9ARAC</name>